<proteinExistence type="inferred from homology"/>
<dbReference type="InterPro" id="IPR050638">
    <property type="entry name" value="AA-Vitamin_Transporters"/>
</dbReference>
<dbReference type="Proteomes" id="UP001226762">
    <property type="component" value="Unassembled WGS sequence"/>
</dbReference>
<keyword evidence="4 6" id="KW-1133">Transmembrane helix</keyword>
<evidence type="ECO:0000256" key="1">
    <source>
        <dbReference type="ARBA" id="ARBA00004141"/>
    </source>
</evidence>
<dbReference type="EMBL" id="JANHAX010000002">
    <property type="protein sequence ID" value="MDQ2090256.1"/>
    <property type="molecule type" value="Genomic_DNA"/>
</dbReference>
<reference evidence="8" key="2">
    <citation type="submission" date="2023-02" db="EMBL/GenBank/DDBJ databases">
        <title>'Rhodoalgimonas zhirmunskyi' gen. nov., isolated from a red alga.</title>
        <authorList>
            <person name="Nedashkovskaya O.I."/>
            <person name="Otstavnykh N.Y."/>
            <person name="Bystritskaya E.P."/>
            <person name="Balabanova L.A."/>
            <person name="Isaeva M.P."/>
        </authorList>
    </citation>
    <scope>NUCLEOTIDE SEQUENCE</scope>
    <source>
        <strain evidence="8">KCTC 52189</strain>
    </source>
</reference>
<dbReference type="Pfam" id="PF00892">
    <property type="entry name" value="EamA"/>
    <property type="match status" value="2"/>
</dbReference>
<feature type="transmembrane region" description="Helical" evidence="6">
    <location>
        <begin position="44"/>
        <end position="63"/>
    </location>
</feature>
<feature type="domain" description="EamA" evidence="7">
    <location>
        <begin position="19"/>
        <end position="148"/>
    </location>
</feature>
<reference evidence="8" key="1">
    <citation type="submission" date="2022-07" db="EMBL/GenBank/DDBJ databases">
        <authorList>
            <person name="Otstavnykh N."/>
            <person name="Isaeva M."/>
            <person name="Bystritskaya E."/>
        </authorList>
    </citation>
    <scope>NUCLEOTIDE SEQUENCE</scope>
    <source>
        <strain evidence="8">KCTC 52189</strain>
    </source>
</reference>
<feature type="transmembrane region" description="Helical" evidence="6">
    <location>
        <begin position="277"/>
        <end position="294"/>
    </location>
</feature>
<comment type="similarity">
    <text evidence="2">Belongs to the EamA transporter family.</text>
</comment>
<dbReference type="GO" id="GO:0016020">
    <property type="term" value="C:membrane"/>
    <property type="evidence" value="ECO:0007669"/>
    <property type="project" value="UniProtKB-SubCell"/>
</dbReference>
<feature type="transmembrane region" description="Helical" evidence="6">
    <location>
        <begin position="12"/>
        <end position="32"/>
    </location>
</feature>
<keyword evidence="3 6" id="KW-0812">Transmembrane</keyword>
<keyword evidence="9" id="KW-1185">Reference proteome</keyword>
<evidence type="ECO:0000256" key="5">
    <source>
        <dbReference type="ARBA" id="ARBA00023136"/>
    </source>
</evidence>
<comment type="subcellular location">
    <subcellularLocation>
        <location evidence="1">Membrane</location>
        <topology evidence="1">Multi-pass membrane protein</topology>
    </subcellularLocation>
</comment>
<protein>
    <submittedName>
        <fullName evidence="8">DMT family transporter</fullName>
    </submittedName>
</protein>
<keyword evidence="5 6" id="KW-0472">Membrane</keyword>
<dbReference type="InterPro" id="IPR037185">
    <property type="entry name" value="EmrE-like"/>
</dbReference>
<feature type="transmembrane region" description="Helical" evidence="6">
    <location>
        <begin position="75"/>
        <end position="96"/>
    </location>
</feature>
<dbReference type="AlphaFoldDB" id="A0AAE3WBP1"/>
<evidence type="ECO:0000256" key="6">
    <source>
        <dbReference type="SAM" id="Phobius"/>
    </source>
</evidence>
<evidence type="ECO:0000313" key="8">
    <source>
        <dbReference type="EMBL" id="MDQ2090256.1"/>
    </source>
</evidence>
<sequence length="298" mass="31252">MAQTNEPATAALIWRVAPVVFVIFWAGGYSFAKLGLPHIEPITMLVVRFGLAAAILGGLLAVLRVDWPRGTAHWGALALSGFLIQSVYFGLGYQALKSGVNAGTMAILMALQPILVGVLSLWLTPGTSGGLKLWSGLFVGFGGVVLVIFSGDALGPSPGVGLGFAMASLVGITAATLFEKRHGFATHPLVGSLVQYVVGFVTLVPVAMVFETGQINWHPELVVALIYLVIGNSLISVTLFVGLVQRGDATRISALLYLVPPLAVLIAWIVLGETMGMLAFVGFLLSVAGVWLVNRATS</sequence>
<dbReference type="PANTHER" id="PTHR32322">
    <property type="entry name" value="INNER MEMBRANE TRANSPORTER"/>
    <property type="match status" value="1"/>
</dbReference>
<dbReference type="SUPFAM" id="SSF103481">
    <property type="entry name" value="Multidrug resistance efflux transporter EmrE"/>
    <property type="match status" value="2"/>
</dbReference>
<accession>A0AAE3WBP1</accession>
<organism evidence="8 9">
    <name type="scientific">Marimonas arenosa</name>
    <dbReference type="NCBI Taxonomy" id="1795305"/>
    <lineage>
        <taxon>Bacteria</taxon>
        <taxon>Pseudomonadati</taxon>
        <taxon>Pseudomonadota</taxon>
        <taxon>Alphaproteobacteria</taxon>
        <taxon>Rhodobacterales</taxon>
        <taxon>Paracoccaceae</taxon>
        <taxon>Marimonas</taxon>
    </lineage>
</organism>
<feature type="transmembrane region" description="Helical" evidence="6">
    <location>
        <begin position="254"/>
        <end position="271"/>
    </location>
</feature>
<evidence type="ECO:0000259" key="7">
    <source>
        <dbReference type="Pfam" id="PF00892"/>
    </source>
</evidence>
<dbReference type="PANTHER" id="PTHR32322:SF2">
    <property type="entry name" value="EAMA DOMAIN-CONTAINING PROTEIN"/>
    <property type="match status" value="1"/>
</dbReference>
<feature type="transmembrane region" description="Helical" evidence="6">
    <location>
        <begin position="135"/>
        <end position="154"/>
    </location>
</feature>
<feature type="transmembrane region" description="Helical" evidence="6">
    <location>
        <begin position="190"/>
        <end position="210"/>
    </location>
</feature>
<dbReference type="RefSeq" id="WP_306735523.1">
    <property type="nucleotide sequence ID" value="NZ_JANHAX010000002.1"/>
</dbReference>
<feature type="transmembrane region" description="Helical" evidence="6">
    <location>
        <begin position="222"/>
        <end position="242"/>
    </location>
</feature>
<gene>
    <name evidence="8" type="ORF">NO357_10145</name>
</gene>
<evidence type="ECO:0000256" key="3">
    <source>
        <dbReference type="ARBA" id="ARBA00022692"/>
    </source>
</evidence>
<evidence type="ECO:0000313" key="9">
    <source>
        <dbReference type="Proteomes" id="UP001226762"/>
    </source>
</evidence>
<evidence type="ECO:0000256" key="2">
    <source>
        <dbReference type="ARBA" id="ARBA00007362"/>
    </source>
</evidence>
<comment type="caution">
    <text evidence="8">The sequence shown here is derived from an EMBL/GenBank/DDBJ whole genome shotgun (WGS) entry which is preliminary data.</text>
</comment>
<dbReference type="InterPro" id="IPR000620">
    <property type="entry name" value="EamA_dom"/>
</dbReference>
<feature type="transmembrane region" description="Helical" evidence="6">
    <location>
        <begin position="102"/>
        <end position="123"/>
    </location>
</feature>
<feature type="transmembrane region" description="Helical" evidence="6">
    <location>
        <begin position="160"/>
        <end position="178"/>
    </location>
</feature>
<name>A0AAE3WBP1_9RHOB</name>
<evidence type="ECO:0000256" key="4">
    <source>
        <dbReference type="ARBA" id="ARBA00022989"/>
    </source>
</evidence>
<feature type="domain" description="EamA" evidence="7">
    <location>
        <begin position="161"/>
        <end position="294"/>
    </location>
</feature>